<dbReference type="EMBL" id="CATNWA010006697">
    <property type="protein sequence ID" value="CAI9552630.1"/>
    <property type="molecule type" value="Genomic_DNA"/>
</dbReference>
<comment type="subcellular location">
    <subcellularLocation>
        <location evidence="1">Endoplasmic reticulum membrane</location>
        <topology evidence="1">Multi-pass membrane protein</topology>
    </subcellularLocation>
</comment>
<dbReference type="InterPro" id="IPR008568">
    <property type="entry name" value="EMC3"/>
</dbReference>
<keyword evidence="6" id="KW-0256">Endoplasmic reticulum</keyword>
<dbReference type="PANTHER" id="PTHR13116:SF10">
    <property type="entry name" value="ER MEMBRANE PROTEIN COMPLEX SUBUNIT 3"/>
    <property type="match status" value="1"/>
</dbReference>
<evidence type="ECO:0000256" key="1">
    <source>
        <dbReference type="ARBA" id="ARBA00004477"/>
    </source>
</evidence>
<evidence type="ECO:0000256" key="3">
    <source>
        <dbReference type="ARBA" id="ARBA00011276"/>
    </source>
</evidence>
<reference evidence="12" key="1">
    <citation type="submission" date="2023-05" db="EMBL/GenBank/DDBJ databases">
        <authorList>
            <person name="Stuckert A."/>
        </authorList>
    </citation>
    <scope>NUCLEOTIDE SEQUENCE</scope>
</reference>
<keyword evidence="13" id="KW-1185">Reference proteome</keyword>
<feature type="non-terminal residue" evidence="12">
    <location>
        <position position="1"/>
    </location>
</feature>
<gene>
    <name evidence="12" type="ORF">SPARVUS_LOCUS3921672</name>
</gene>
<evidence type="ECO:0000256" key="2">
    <source>
        <dbReference type="ARBA" id="ARBA00005376"/>
    </source>
</evidence>
<evidence type="ECO:0000256" key="6">
    <source>
        <dbReference type="ARBA" id="ARBA00022824"/>
    </source>
</evidence>
<comment type="similarity">
    <text evidence="2">Belongs to the EMC3 family.</text>
</comment>
<dbReference type="InterPro" id="IPR002809">
    <property type="entry name" value="EMC3/TMCO1"/>
</dbReference>
<keyword evidence="7 10" id="KW-1133">Transmembrane helix</keyword>
<evidence type="ECO:0000256" key="11">
    <source>
        <dbReference type="SAM" id="SignalP"/>
    </source>
</evidence>
<protein>
    <recommendedName>
        <fullName evidence="4">ER membrane protein complex subunit 3</fullName>
    </recommendedName>
    <alternativeName>
        <fullName evidence="9">Transmembrane protein 111</fullName>
    </alternativeName>
</protein>
<proteinExistence type="inferred from homology"/>
<dbReference type="Pfam" id="PF01956">
    <property type="entry name" value="EMC3_TMCO1"/>
    <property type="match status" value="1"/>
</dbReference>
<dbReference type="PANTHER" id="PTHR13116">
    <property type="entry name" value="ER MEMBRANE PROTEIN COMPLEX SUBUNIT 3"/>
    <property type="match status" value="1"/>
</dbReference>
<evidence type="ECO:0000256" key="8">
    <source>
        <dbReference type="ARBA" id="ARBA00023136"/>
    </source>
</evidence>
<evidence type="ECO:0000313" key="12">
    <source>
        <dbReference type="EMBL" id="CAI9552630.1"/>
    </source>
</evidence>
<keyword evidence="5 10" id="KW-0812">Transmembrane</keyword>
<feature type="transmembrane region" description="Helical" evidence="10">
    <location>
        <begin position="78"/>
        <end position="100"/>
    </location>
</feature>
<feature type="signal peptide" evidence="11">
    <location>
        <begin position="1"/>
        <end position="25"/>
    </location>
</feature>
<evidence type="ECO:0000256" key="5">
    <source>
        <dbReference type="ARBA" id="ARBA00022692"/>
    </source>
</evidence>
<keyword evidence="11" id="KW-0732">Signal</keyword>
<dbReference type="SMART" id="SM01415">
    <property type="entry name" value="DUF106"/>
    <property type="match status" value="1"/>
</dbReference>
<evidence type="ECO:0000256" key="9">
    <source>
        <dbReference type="ARBA" id="ARBA00030327"/>
    </source>
</evidence>
<evidence type="ECO:0000256" key="10">
    <source>
        <dbReference type="SAM" id="Phobius"/>
    </source>
</evidence>
<evidence type="ECO:0000313" key="13">
    <source>
        <dbReference type="Proteomes" id="UP001162483"/>
    </source>
</evidence>
<sequence>ESPPLPASLLCDWLGCLVLLKAVLGKRTIDNLGYQSAESTPVNRRVGCESNKGPGLRRLREDPRITMTEPELLLDSNIRLWVVLPIVFITFFVGMIRHYVSILLQSDKKLTQEQVSDSQVLIRSRVLRENGKYIPKQSFLMRKFYFNNAEDGFFKKTKRKVVPPSPMTDPTMLTDMMKGNVTNVLPMILIGGWINMTFSGFVTTKVPFPLTLRFKPMLQQGIELLSLDASWVSSASWYFLNVFGLRSIYSLILGQDNAADQSRVMQEQMTGAAMAMPADTNKAFKTEWEALELTDHQWALDDLEEELMGGDLSFEGMFKRELQTAIF</sequence>
<comment type="subunit">
    <text evidence="3">Component of the ER membrane protein complex (EMC).</text>
</comment>
<keyword evidence="8 10" id="KW-0472">Membrane</keyword>
<comment type="caution">
    <text evidence="12">The sequence shown here is derived from an EMBL/GenBank/DDBJ whole genome shotgun (WGS) entry which is preliminary data.</text>
</comment>
<evidence type="ECO:0000256" key="4">
    <source>
        <dbReference type="ARBA" id="ARBA00020822"/>
    </source>
</evidence>
<feature type="chain" id="PRO_5046924752" description="ER membrane protein complex subunit 3" evidence="11">
    <location>
        <begin position="26"/>
        <end position="327"/>
    </location>
</feature>
<name>A0ABN9BYU0_9NEOB</name>
<feature type="transmembrane region" description="Helical" evidence="10">
    <location>
        <begin position="181"/>
        <end position="202"/>
    </location>
</feature>
<dbReference type="Proteomes" id="UP001162483">
    <property type="component" value="Unassembled WGS sequence"/>
</dbReference>
<accession>A0ABN9BYU0</accession>
<evidence type="ECO:0000256" key="7">
    <source>
        <dbReference type="ARBA" id="ARBA00022989"/>
    </source>
</evidence>
<organism evidence="12 13">
    <name type="scientific">Staurois parvus</name>
    <dbReference type="NCBI Taxonomy" id="386267"/>
    <lineage>
        <taxon>Eukaryota</taxon>
        <taxon>Metazoa</taxon>
        <taxon>Chordata</taxon>
        <taxon>Craniata</taxon>
        <taxon>Vertebrata</taxon>
        <taxon>Euteleostomi</taxon>
        <taxon>Amphibia</taxon>
        <taxon>Batrachia</taxon>
        <taxon>Anura</taxon>
        <taxon>Neobatrachia</taxon>
        <taxon>Ranoidea</taxon>
        <taxon>Ranidae</taxon>
        <taxon>Staurois</taxon>
    </lineage>
</organism>